<reference evidence="2 3" key="1">
    <citation type="submission" date="2019-06" db="EMBL/GenBank/DDBJ databases">
        <title>Sorghum-associated microbial communities from plants grown in Nebraska, USA.</title>
        <authorList>
            <person name="Schachtman D."/>
        </authorList>
    </citation>
    <scope>NUCLEOTIDE SEQUENCE [LARGE SCALE GENOMIC DNA]</scope>
    <source>
        <strain evidence="2 3">T529</strain>
    </source>
</reference>
<dbReference type="InterPro" id="IPR007236">
    <property type="entry name" value="SlyX"/>
</dbReference>
<name>A0A561BIH4_9BURK</name>
<proteinExistence type="predicted"/>
<gene>
    <name evidence="2" type="ORF">FB547_107195</name>
</gene>
<dbReference type="Pfam" id="PF04102">
    <property type="entry name" value="SlyX"/>
    <property type="match status" value="1"/>
</dbReference>
<dbReference type="AlphaFoldDB" id="A0A561BIH4"/>
<organism evidence="2 3">
    <name type="scientific">Variovorax beijingensis</name>
    <dbReference type="NCBI Taxonomy" id="2496117"/>
    <lineage>
        <taxon>Bacteria</taxon>
        <taxon>Pseudomonadati</taxon>
        <taxon>Pseudomonadota</taxon>
        <taxon>Betaproteobacteria</taxon>
        <taxon>Burkholderiales</taxon>
        <taxon>Comamonadaceae</taxon>
        <taxon>Variovorax</taxon>
    </lineage>
</organism>
<accession>A0A561BIH4</accession>
<sequence>MNGGLGAKRGVTKKRWIFLSNSGMDYPPNELAERLTELEIKSSYAEDLLEQLNMTIYRQQQQIDSLILQVAQLKQQSQNAGQDGAARNLRDELPPHY</sequence>
<protein>
    <submittedName>
        <fullName evidence="2">SlyX protein</fullName>
    </submittedName>
</protein>
<comment type="caution">
    <text evidence="2">The sequence shown here is derived from an EMBL/GenBank/DDBJ whole genome shotgun (WGS) entry which is preliminary data.</text>
</comment>
<dbReference type="PANTHER" id="PTHR36508:SF1">
    <property type="entry name" value="PROTEIN SLYX"/>
    <property type="match status" value="1"/>
</dbReference>
<dbReference type="EMBL" id="VIVL01000007">
    <property type="protein sequence ID" value="TWD78660.1"/>
    <property type="molecule type" value="Genomic_DNA"/>
</dbReference>
<feature type="region of interest" description="Disordered" evidence="1">
    <location>
        <begin position="77"/>
        <end position="97"/>
    </location>
</feature>
<dbReference type="PANTHER" id="PTHR36508">
    <property type="entry name" value="PROTEIN SLYX"/>
    <property type="match status" value="1"/>
</dbReference>
<evidence type="ECO:0000256" key="1">
    <source>
        <dbReference type="SAM" id="MobiDB-lite"/>
    </source>
</evidence>
<evidence type="ECO:0000313" key="3">
    <source>
        <dbReference type="Proteomes" id="UP000319722"/>
    </source>
</evidence>
<dbReference type="Proteomes" id="UP000319722">
    <property type="component" value="Unassembled WGS sequence"/>
</dbReference>
<feature type="compositionally biased region" description="Basic and acidic residues" evidence="1">
    <location>
        <begin position="88"/>
        <end position="97"/>
    </location>
</feature>
<evidence type="ECO:0000313" key="2">
    <source>
        <dbReference type="EMBL" id="TWD78660.1"/>
    </source>
</evidence>